<dbReference type="NCBIfam" id="TIGR00173">
    <property type="entry name" value="menD"/>
    <property type="match status" value="1"/>
</dbReference>
<keyword evidence="5" id="KW-0464">Manganese</keyword>
<dbReference type="GO" id="GO:0009234">
    <property type="term" value="P:menaquinone biosynthetic process"/>
    <property type="evidence" value="ECO:0007669"/>
    <property type="project" value="InterPro"/>
</dbReference>
<dbReference type="Gene3D" id="3.40.640.10">
    <property type="entry name" value="Type I PLP-dependent aspartate aminotransferase-like (Major domain)"/>
    <property type="match status" value="1"/>
</dbReference>
<dbReference type="GO" id="GO:0030976">
    <property type="term" value="F:thiamine pyrophosphate binding"/>
    <property type="evidence" value="ECO:0007669"/>
    <property type="project" value="InterPro"/>
</dbReference>
<evidence type="ECO:0000256" key="6">
    <source>
        <dbReference type="RuleBase" id="RU000481"/>
    </source>
</evidence>
<comment type="cofactor">
    <cofactor evidence="1 6">
        <name>pyridoxal 5'-phosphate</name>
        <dbReference type="ChEBI" id="CHEBI:597326"/>
    </cofactor>
</comment>
<dbReference type="EMBL" id="JANAFB010000021">
    <property type="protein sequence ID" value="MCP3426259.1"/>
    <property type="molecule type" value="Genomic_DNA"/>
</dbReference>
<dbReference type="Pfam" id="PF02776">
    <property type="entry name" value="TPP_enzyme_N"/>
    <property type="match status" value="1"/>
</dbReference>
<dbReference type="GO" id="GO:0000287">
    <property type="term" value="F:magnesium ion binding"/>
    <property type="evidence" value="ECO:0007669"/>
    <property type="project" value="UniProtKB-ARBA"/>
</dbReference>
<dbReference type="SUPFAM" id="SSF53383">
    <property type="entry name" value="PLP-dependent transferases"/>
    <property type="match status" value="1"/>
</dbReference>
<dbReference type="Pfam" id="PF00155">
    <property type="entry name" value="Aminotran_1_2"/>
    <property type="match status" value="1"/>
</dbReference>
<dbReference type="CDD" id="cd00609">
    <property type="entry name" value="AAT_like"/>
    <property type="match status" value="1"/>
</dbReference>
<evidence type="ECO:0000313" key="10">
    <source>
        <dbReference type="Proteomes" id="UP001139502"/>
    </source>
</evidence>
<dbReference type="RefSeq" id="WP_254166827.1">
    <property type="nucleotide sequence ID" value="NZ_JANAFB010000021.1"/>
</dbReference>
<dbReference type="GO" id="GO:0030170">
    <property type="term" value="F:pyridoxal phosphate binding"/>
    <property type="evidence" value="ECO:0007669"/>
    <property type="project" value="InterPro"/>
</dbReference>
<gene>
    <name evidence="9" type="primary">menD</name>
    <name evidence="9" type="ORF">NBM05_09645</name>
</gene>
<evidence type="ECO:0000256" key="5">
    <source>
        <dbReference type="ARBA" id="ARBA00023211"/>
    </source>
</evidence>
<dbReference type="GO" id="GO:0016212">
    <property type="term" value="F:kynurenine-oxoglutarate transaminase activity"/>
    <property type="evidence" value="ECO:0007669"/>
    <property type="project" value="TreeGrafter"/>
</dbReference>
<keyword evidence="3 6" id="KW-0808">Transferase</keyword>
<feature type="domain" description="Thiamine pyrophosphate enzyme N-terminal TPP-binding" evidence="8">
    <location>
        <begin position="29"/>
        <end position="137"/>
    </location>
</feature>
<dbReference type="PANTHER" id="PTHR43807">
    <property type="entry name" value="FI04487P"/>
    <property type="match status" value="1"/>
</dbReference>
<dbReference type="GO" id="GO:0005737">
    <property type="term" value="C:cytoplasm"/>
    <property type="evidence" value="ECO:0007669"/>
    <property type="project" value="TreeGrafter"/>
</dbReference>
<comment type="caution">
    <text evidence="9">The sequence shown here is derived from an EMBL/GenBank/DDBJ whole genome shotgun (WGS) entry which is preliminary data.</text>
</comment>
<dbReference type="Gene3D" id="3.90.1150.10">
    <property type="entry name" value="Aspartate Aminotransferase, domain 1"/>
    <property type="match status" value="1"/>
</dbReference>
<dbReference type="InterPro" id="IPR015424">
    <property type="entry name" value="PyrdxlP-dep_Trfase"/>
</dbReference>
<reference evidence="9" key="1">
    <citation type="submission" date="2022-06" db="EMBL/GenBank/DDBJ databases">
        <title>Rothia sp. isolated from sandalwood seedling.</title>
        <authorList>
            <person name="Tuikhar N."/>
            <person name="Kirdat K."/>
            <person name="Thorat V."/>
            <person name="Swetha P."/>
            <person name="Padma S."/>
            <person name="Sundararaj R."/>
            <person name="Yadav A."/>
        </authorList>
    </citation>
    <scope>NUCLEOTIDE SEQUENCE</scope>
    <source>
        <strain evidence="9">AR01</strain>
    </source>
</reference>
<keyword evidence="4" id="KW-0663">Pyridoxal phosphate</keyword>
<keyword evidence="2 6" id="KW-0032">Aminotransferase</keyword>
<dbReference type="GO" id="GO:0070204">
    <property type="term" value="F:2-succinyl-5-enolpyruvyl-6-hydroxy-3-cyclohexene-1-carboxylic-acid synthase activity"/>
    <property type="evidence" value="ECO:0007669"/>
    <property type="project" value="InterPro"/>
</dbReference>
<dbReference type="Proteomes" id="UP001139502">
    <property type="component" value="Unassembled WGS sequence"/>
</dbReference>
<proteinExistence type="inferred from homology"/>
<dbReference type="InterPro" id="IPR051326">
    <property type="entry name" value="Kynurenine-oxoglutarate_AT"/>
</dbReference>
<feature type="domain" description="Aminotransferase class I/classII large" evidence="7">
    <location>
        <begin position="347"/>
        <end position="666"/>
    </location>
</feature>
<dbReference type="InterPro" id="IPR004839">
    <property type="entry name" value="Aminotransferase_I/II_large"/>
</dbReference>
<protein>
    <recommendedName>
        <fullName evidence="6">Aminotransferase</fullName>
        <ecNumber evidence="6">2.6.1.-</ecNumber>
    </recommendedName>
</protein>
<dbReference type="InterPro" id="IPR029061">
    <property type="entry name" value="THDP-binding"/>
</dbReference>
<dbReference type="InterPro" id="IPR004838">
    <property type="entry name" value="NHTrfase_class1_PyrdxlP-BS"/>
</dbReference>
<comment type="similarity">
    <text evidence="6">Belongs to the class-I pyridoxal-phosphate-dependent aminotransferase family.</text>
</comment>
<name>A0A9X2HFD2_9MICC</name>
<evidence type="ECO:0000256" key="2">
    <source>
        <dbReference type="ARBA" id="ARBA00022576"/>
    </source>
</evidence>
<dbReference type="EC" id="2.6.1.-" evidence="6"/>
<dbReference type="InterPro" id="IPR004433">
    <property type="entry name" value="MenaQ_synth_MenD"/>
</dbReference>
<dbReference type="AlphaFoldDB" id="A0A9X2HFD2"/>
<dbReference type="InterPro" id="IPR015421">
    <property type="entry name" value="PyrdxlP-dep_Trfase_major"/>
</dbReference>
<sequence length="673" mass="71688">MTSRTTPPEPAPPSAQETGPDAFLTAVSVLDTLIRSGMDHVVLAPGSRSAPLAYALAALAENDVVTVHVRIDERAAGFTALGLAEALGRPVGIVTTSGTAVGELMPAVMEASHSEAPLAILSADRPPRLRGTGANQTTRQPGLFAQHARASVDLTSYPEETPGQQTAGFNACLAALTGRDARDWERPSLLPRGPVQINLAFDDPLTPETRMRETLREWAASLTGYEAPEAPRAVDRTAAQALAFASVEDDAARRTVVIAGDGAGPLARLFAESRGLPLLAEPSSNARSGPSAIAAYRLLLGGALGQRVERIVLFGRPTLSRPVARLLDSDAVESVIYLPQPMAWADPELRREISRHEELGGRRAPDPDAEVTVTAGATEGLTATMLAFLSPGDEVVVFEPSYDLYPAVAGLAGAEVVAVPMLPPAFDVDPERLRAAFSERTRMVVVNDPHNPTGTVFGEELLRQVALLAEEFDALILTDSVYEHLVFEGSPVDIAALPGARGRTLRVSSASKTLSVTGWRVGWVIAPPELTRGIRVAKGYLSHSAAAPLQAAVAAALRWARTEGFYARWLEGYREQRRILLDGLVGSVLAPVVPQGTFFAVARVDPEAVGWAHDGESFARQLPERAGVAVVPLTAFAGPERRSAYRDWVRLAFCKRPEVLREAGRRIATPGAP</sequence>
<evidence type="ECO:0000259" key="7">
    <source>
        <dbReference type="Pfam" id="PF00155"/>
    </source>
</evidence>
<dbReference type="Gene3D" id="3.40.50.970">
    <property type="match status" value="1"/>
</dbReference>
<dbReference type="InterPro" id="IPR015422">
    <property type="entry name" value="PyrdxlP-dep_Trfase_small"/>
</dbReference>
<evidence type="ECO:0000256" key="1">
    <source>
        <dbReference type="ARBA" id="ARBA00001933"/>
    </source>
</evidence>
<evidence type="ECO:0000259" key="8">
    <source>
        <dbReference type="Pfam" id="PF02776"/>
    </source>
</evidence>
<keyword evidence="10" id="KW-1185">Reference proteome</keyword>
<evidence type="ECO:0000256" key="4">
    <source>
        <dbReference type="ARBA" id="ARBA00022898"/>
    </source>
</evidence>
<evidence type="ECO:0000313" key="9">
    <source>
        <dbReference type="EMBL" id="MCP3426259.1"/>
    </source>
</evidence>
<dbReference type="CDD" id="cd07037">
    <property type="entry name" value="TPP_PYR_MenD"/>
    <property type="match status" value="1"/>
</dbReference>
<dbReference type="PROSITE" id="PS00105">
    <property type="entry name" value="AA_TRANSFER_CLASS_1"/>
    <property type="match status" value="1"/>
</dbReference>
<evidence type="ECO:0000256" key="3">
    <source>
        <dbReference type="ARBA" id="ARBA00022679"/>
    </source>
</evidence>
<dbReference type="PANTHER" id="PTHR43807:SF20">
    <property type="entry name" value="FI04487P"/>
    <property type="match status" value="1"/>
</dbReference>
<dbReference type="InterPro" id="IPR012001">
    <property type="entry name" value="Thiamin_PyroP_enz_TPP-bd_dom"/>
</dbReference>
<dbReference type="SUPFAM" id="SSF52518">
    <property type="entry name" value="Thiamin diphosphate-binding fold (THDP-binding)"/>
    <property type="match status" value="1"/>
</dbReference>
<accession>A0A9X2HFD2</accession>
<organism evidence="9 10">
    <name type="scientific">Rothia santali</name>
    <dbReference type="NCBI Taxonomy" id="2949643"/>
    <lineage>
        <taxon>Bacteria</taxon>
        <taxon>Bacillati</taxon>
        <taxon>Actinomycetota</taxon>
        <taxon>Actinomycetes</taxon>
        <taxon>Micrococcales</taxon>
        <taxon>Micrococcaceae</taxon>
        <taxon>Rothia</taxon>
    </lineage>
</organism>